<sequence length="150" mass="16555">MDTYRSIVLCLSFIFSHKQSLPPHSQGDGKIGLTCGNPAERKADEIEHGMGAYTAMPVDEIETTSLGRRARRRVGIGGVEKLPAETHTGRPEESRHTETATTRADEAARTPATDHALRLGALVGRRRWAGVRDDDGRPPARRSRHTLHQK</sequence>
<reference evidence="2" key="1">
    <citation type="journal article" date="2013" name="Nature">
        <title>Draft genome of the wheat A-genome progenitor Triticum urartu.</title>
        <authorList>
            <person name="Ling H.Q."/>
            <person name="Zhao S."/>
            <person name="Liu D."/>
            <person name="Wang J."/>
            <person name="Sun H."/>
            <person name="Zhang C."/>
            <person name="Fan H."/>
            <person name="Li D."/>
            <person name="Dong L."/>
            <person name="Tao Y."/>
            <person name="Gao C."/>
            <person name="Wu H."/>
            <person name="Li Y."/>
            <person name="Cui Y."/>
            <person name="Guo X."/>
            <person name="Zheng S."/>
            <person name="Wang B."/>
            <person name="Yu K."/>
            <person name="Liang Q."/>
            <person name="Yang W."/>
            <person name="Lou X."/>
            <person name="Chen J."/>
            <person name="Feng M."/>
            <person name="Jian J."/>
            <person name="Zhang X."/>
            <person name="Luo G."/>
            <person name="Jiang Y."/>
            <person name="Liu J."/>
            <person name="Wang Z."/>
            <person name="Sha Y."/>
            <person name="Zhang B."/>
            <person name="Wu H."/>
            <person name="Tang D."/>
            <person name="Shen Q."/>
            <person name="Xue P."/>
            <person name="Zou S."/>
            <person name="Wang X."/>
            <person name="Liu X."/>
            <person name="Wang F."/>
            <person name="Yang Y."/>
            <person name="An X."/>
            <person name="Dong Z."/>
            <person name="Zhang K."/>
            <person name="Zhang X."/>
            <person name="Luo M.C."/>
            <person name="Dvorak J."/>
            <person name="Tong Y."/>
            <person name="Wang J."/>
            <person name="Yang H."/>
            <person name="Li Z."/>
            <person name="Wang D."/>
            <person name="Zhang A."/>
            <person name="Wang J."/>
        </authorList>
    </citation>
    <scope>NUCLEOTIDE SEQUENCE</scope>
</reference>
<evidence type="ECO:0000313" key="2">
    <source>
        <dbReference type="EMBL" id="EMS49971.1"/>
    </source>
</evidence>
<dbReference type="AlphaFoldDB" id="M7YSC0"/>
<feature type="compositionally biased region" description="Low complexity" evidence="1">
    <location>
        <begin position="109"/>
        <end position="123"/>
    </location>
</feature>
<protein>
    <submittedName>
        <fullName evidence="2">Uncharacterized protein</fullName>
    </submittedName>
</protein>
<organism evidence="2">
    <name type="scientific">Triticum urartu</name>
    <name type="common">Red wild einkorn</name>
    <name type="synonym">Crithodium urartu</name>
    <dbReference type="NCBI Taxonomy" id="4572"/>
    <lineage>
        <taxon>Eukaryota</taxon>
        <taxon>Viridiplantae</taxon>
        <taxon>Streptophyta</taxon>
        <taxon>Embryophyta</taxon>
        <taxon>Tracheophyta</taxon>
        <taxon>Spermatophyta</taxon>
        <taxon>Magnoliopsida</taxon>
        <taxon>Liliopsida</taxon>
        <taxon>Poales</taxon>
        <taxon>Poaceae</taxon>
        <taxon>BOP clade</taxon>
        <taxon>Pooideae</taxon>
        <taxon>Triticodae</taxon>
        <taxon>Triticeae</taxon>
        <taxon>Triticinae</taxon>
        <taxon>Triticum</taxon>
    </lineage>
</organism>
<proteinExistence type="predicted"/>
<feature type="compositionally biased region" description="Basic and acidic residues" evidence="1">
    <location>
        <begin position="82"/>
        <end position="108"/>
    </location>
</feature>
<name>M7YSC0_TRIUA</name>
<gene>
    <name evidence="2" type="ORF">TRIUR3_03834</name>
</gene>
<feature type="region of interest" description="Disordered" evidence="1">
    <location>
        <begin position="66"/>
        <end position="150"/>
    </location>
</feature>
<evidence type="ECO:0000256" key="1">
    <source>
        <dbReference type="SAM" id="MobiDB-lite"/>
    </source>
</evidence>
<accession>M7YSC0</accession>
<dbReference type="EMBL" id="KD236898">
    <property type="protein sequence ID" value="EMS49971.1"/>
    <property type="molecule type" value="Genomic_DNA"/>
</dbReference>
<feature type="compositionally biased region" description="Basic residues" evidence="1">
    <location>
        <begin position="139"/>
        <end position="150"/>
    </location>
</feature>